<evidence type="ECO:0000313" key="2">
    <source>
        <dbReference type="Proteomes" id="UP000078046"/>
    </source>
</evidence>
<accession>A0A177BEK3</accession>
<organism evidence="1 2">
    <name type="scientific">Intoshia linei</name>
    <dbReference type="NCBI Taxonomy" id="1819745"/>
    <lineage>
        <taxon>Eukaryota</taxon>
        <taxon>Metazoa</taxon>
        <taxon>Spiralia</taxon>
        <taxon>Lophotrochozoa</taxon>
        <taxon>Mesozoa</taxon>
        <taxon>Orthonectida</taxon>
        <taxon>Rhopaluridae</taxon>
        <taxon>Intoshia</taxon>
    </lineage>
</organism>
<reference evidence="1 2" key="1">
    <citation type="submission" date="2016-04" db="EMBL/GenBank/DDBJ databases">
        <title>The genome of Intoshia linei affirms orthonectids as highly simplified spiralians.</title>
        <authorList>
            <person name="Mikhailov K.V."/>
            <person name="Slusarev G.S."/>
            <person name="Nikitin M.A."/>
            <person name="Logacheva M.D."/>
            <person name="Penin A."/>
            <person name="Aleoshin V."/>
            <person name="Panchin Y.V."/>
        </authorList>
    </citation>
    <scope>NUCLEOTIDE SEQUENCE [LARGE SCALE GENOMIC DNA]</scope>
    <source>
        <strain evidence="1">Intl2013</strain>
        <tissue evidence="1">Whole animal</tissue>
    </source>
</reference>
<protein>
    <submittedName>
        <fullName evidence="1">Uncharacterized protein</fullName>
    </submittedName>
</protein>
<name>A0A177BEK3_9BILA</name>
<keyword evidence="2" id="KW-1185">Reference proteome</keyword>
<proteinExistence type="predicted"/>
<comment type="caution">
    <text evidence="1">The sequence shown here is derived from an EMBL/GenBank/DDBJ whole genome shotgun (WGS) entry which is preliminary data.</text>
</comment>
<dbReference type="OrthoDB" id="6783950at2759"/>
<sequence>MKISNENIHEWYKEVNPNSPFQFTSKFGLQKSIDGESENILPIDIFNQIIDDKIINECSTQNKKKRPRNVHFATKFFVYFATI</sequence>
<dbReference type="AlphaFoldDB" id="A0A177BEK3"/>
<gene>
    <name evidence="1" type="ORF">A3Q56_00118</name>
</gene>
<dbReference type="EMBL" id="LWCA01000004">
    <property type="protein sequence ID" value="OAF72123.1"/>
    <property type="molecule type" value="Genomic_DNA"/>
</dbReference>
<dbReference type="Proteomes" id="UP000078046">
    <property type="component" value="Unassembled WGS sequence"/>
</dbReference>
<evidence type="ECO:0000313" key="1">
    <source>
        <dbReference type="EMBL" id="OAF72123.1"/>
    </source>
</evidence>